<dbReference type="EnsemblMetazoa" id="Aqu2.1.39496_001">
    <property type="protein sequence ID" value="Aqu2.1.39496_001"/>
    <property type="gene ID" value="Aqu2.1.39496"/>
</dbReference>
<dbReference type="eggNOG" id="ENOG502RXBE">
    <property type="taxonomic scope" value="Eukaryota"/>
</dbReference>
<evidence type="ECO:0000259" key="3">
    <source>
        <dbReference type="Pfam" id="PF13359"/>
    </source>
</evidence>
<organism evidence="4">
    <name type="scientific">Amphimedon queenslandica</name>
    <name type="common">Sponge</name>
    <dbReference type="NCBI Taxonomy" id="400682"/>
    <lineage>
        <taxon>Eukaryota</taxon>
        <taxon>Metazoa</taxon>
        <taxon>Porifera</taxon>
        <taxon>Demospongiae</taxon>
        <taxon>Heteroscleromorpha</taxon>
        <taxon>Haplosclerida</taxon>
        <taxon>Niphatidae</taxon>
        <taxon>Amphimedon</taxon>
    </lineage>
</organism>
<reference evidence="4" key="1">
    <citation type="submission" date="2017-05" db="UniProtKB">
        <authorList>
            <consortium name="EnsemblMetazoa"/>
        </authorList>
    </citation>
    <scope>IDENTIFICATION</scope>
</reference>
<keyword evidence="2" id="KW-0479">Metal-binding</keyword>
<evidence type="ECO:0000256" key="1">
    <source>
        <dbReference type="ARBA" id="ARBA00001968"/>
    </source>
</evidence>
<dbReference type="InParanoid" id="A0A1X7VHI0"/>
<sequence>MFLRLNKMIRWPDRDALLKTMPIMFRKHYPRYVVIIDCFEIFFDHPNKLLARAQTNSSYKHHNTVKYLIGITPQGIVSYILEGWGGRTSYKYLTEHCTLLNKLHGTRWYRLSRQGI</sequence>
<dbReference type="AlphaFoldDB" id="A0A1X7VHI0"/>
<evidence type="ECO:0000256" key="2">
    <source>
        <dbReference type="ARBA" id="ARBA00022723"/>
    </source>
</evidence>
<evidence type="ECO:0000313" key="4">
    <source>
        <dbReference type="EnsemblMetazoa" id="Aqu2.1.39496_001"/>
    </source>
</evidence>
<accession>A0A1X7VHI0</accession>
<dbReference type="PANTHER" id="PTHR23080:SF63">
    <property type="entry name" value="TICK TRANSPOSON"/>
    <property type="match status" value="1"/>
</dbReference>
<dbReference type="STRING" id="400682.A0A1X7VHI0"/>
<proteinExistence type="predicted"/>
<dbReference type="PANTHER" id="PTHR23080">
    <property type="entry name" value="THAP DOMAIN PROTEIN"/>
    <property type="match status" value="1"/>
</dbReference>
<dbReference type="Pfam" id="PF13359">
    <property type="entry name" value="DDE_Tnp_4"/>
    <property type="match status" value="1"/>
</dbReference>
<comment type="cofactor">
    <cofactor evidence="1">
        <name>a divalent metal cation</name>
        <dbReference type="ChEBI" id="CHEBI:60240"/>
    </cofactor>
</comment>
<protein>
    <recommendedName>
        <fullName evidence="3">DDE Tnp4 domain-containing protein</fullName>
    </recommendedName>
</protein>
<name>A0A1X7VHI0_AMPQE</name>
<feature type="domain" description="DDE Tnp4" evidence="3">
    <location>
        <begin position="36"/>
        <end position="104"/>
    </location>
</feature>
<dbReference type="GO" id="GO:0046872">
    <property type="term" value="F:metal ion binding"/>
    <property type="evidence" value="ECO:0007669"/>
    <property type="project" value="UniProtKB-KW"/>
</dbReference>
<dbReference type="InterPro" id="IPR027806">
    <property type="entry name" value="HARBI1_dom"/>
</dbReference>